<dbReference type="EMBL" id="PPTU01000001">
    <property type="protein sequence ID" value="RDB73546.1"/>
    <property type="molecule type" value="Genomic_DNA"/>
</dbReference>
<comment type="caution">
    <text evidence="20">The sequence shown here is derived from an EMBL/GenBank/DDBJ whole genome shotgun (WGS) entry which is preliminary data.</text>
</comment>
<evidence type="ECO:0000256" key="11">
    <source>
        <dbReference type="ARBA" id="ARBA00022960"/>
    </source>
</evidence>
<protein>
    <recommendedName>
        <fullName evidence="17">UDP-N-acetylenolpyruvoylglucosamine reductase</fullName>
        <ecNumber evidence="17">1.3.1.98</ecNumber>
    </recommendedName>
    <alternativeName>
        <fullName evidence="17">UDP-N-acetylmuramate dehydrogenase</fullName>
    </alternativeName>
</protein>
<dbReference type="NCBIfam" id="NF010480">
    <property type="entry name" value="PRK13905.1"/>
    <property type="match status" value="1"/>
</dbReference>
<evidence type="ECO:0000259" key="18">
    <source>
        <dbReference type="PROSITE" id="PS51387"/>
    </source>
</evidence>
<keyword evidence="8 17" id="KW-0285">Flavoprotein</keyword>
<name>A0A369MTB1_EGGLN</name>
<dbReference type="Gene3D" id="3.30.465.10">
    <property type="match status" value="1"/>
</dbReference>
<dbReference type="RefSeq" id="WP_009608550.1">
    <property type="nucleotide sequence ID" value="NZ_BQNE01000001.1"/>
</dbReference>
<dbReference type="PROSITE" id="PS51387">
    <property type="entry name" value="FAD_PCMH"/>
    <property type="match status" value="1"/>
</dbReference>
<evidence type="ECO:0000256" key="7">
    <source>
        <dbReference type="ARBA" id="ARBA00022618"/>
    </source>
</evidence>
<keyword evidence="12 17" id="KW-0573">Peptidoglycan synthesis</keyword>
<evidence type="ECO:0000256" key="6">
    <source>
        <dbReference type="ARBA" id="ARBA00022490"/>
    </source>
</evidence>
<evidence type="ECO:0000256" key="9">
    <source>
        <dbReference type="ARBA" id="ARBA00022827"/>
    </source>
</evidence>
<comment type="catalytic activity">
    <reaction evidence="16 17">
        <text>UDP-N-acetyl-alpha-D-muramate + NADP(+) = UDP-N-acetyl-3-O-(1-carboxyvinyl)-alpha-D-glucosamine + NADPH + H(+)</text>
        <dbReference type="Rhea" id="RHEA:12248"/>
        <dbReference type="ChEBI" id="CHEBI:15378"/>
        <dbReference type="ChEBI" id="CHEBI:57783"/>
        <dbReference type="ChEBI" id="CHEBI:58349"/>
        <dbReference type="ChEBI" id="CHEBI:68483"/>
        <dbReference type="ChEBI" id="CHEBI:70757"/>
        <dbReference type="EC" id="1.3.1.98"/>
    </reaction>
</comment>
<evidence type="ECO:0000313" key="21">
    <source>
        <dbReference type="Proteomes" id="UP000253752"/>
    </source>
</evidence>
<keyword evidence="14 17" id="KW-0131">Cell cycle</keyword>
<comment type="pathway">
    <text evidence="4 17">Cell wall biogenesis; peptidoglycan biosynthesis.</text>
</comment>
<comment type="subcellular location">
    <subcellularLocation>
        <location evidence="3 17">Cytoplasm</location>
    </subcellularLocation>
</comment>
<organism evidence="20 21">
    <name type="scientific">Eggerthella lenta</name>
    <name type="common">Eubacterium lentum</name>
    <dbReference type="NCBI Taxonomy" id="84112"/>
    <lineage>
        <taxon>Bacteria</taxon>
        <taxon>Bacillati</taxon>
        <taxon>Actinomycetota</taxon>
        <taxon>Coriobacteriia</taxon>
        <taxon>Eggerthellales</taxon>
        <taxon>Eggerthellaceae</taxon>
        <taxon>Eggerthella</taxon>
    </lineage>
</organism>
<dbReference type="SUPFAM" id="SSF56194">
    <property type="entry name" value="Uridine diphospho-N-Acetylenolpyruvylglucosamine reductase, MurB, C-terminal domain"/>
    <property type="match status" value="1"/>
</dbReference>
<evidence type="ECO:0000256" key="14">
    <source>
        <dbReference type="ARBA" id="ARBA00023306"/>
    </source>
</evidence>
<evidence type="ECO:0000256" key="2">
    <source>
        <dbReference type="ARBA" id="ARBA00003921"/>
    </source>
</evidence>
<dbReference type="Pfam" id="PF01565">
    <property type="entry name" value="FAD_binding_4"/>
    <property type="match status" value="1"/>
</dbReference>
<dbReference type="PANTHER" id="PTHR21071">
    <property type="entry name" value="UDP-N-ACETYLENOLPYRUVOYLGLUCOSAMINE REDUCTASE"/>
    <property type="match status" value="1"/>
</dbReference>
<evidence type="ECO:0000313" key="22">
    <source>
        <dbReference type="Proteomes" id="UP000253970"/>
    </source>
</evidence>
<feature type="active site" description="Proton donor" evidence="17">
    <location>
        <position position="227"/>
    </location>
</feature>
<comment type="function">
    <text evidence="2 17">Cell wall formation.</text>
</comment>
<evidence type="ECO:0000256" key="3">
    <source>
        <dbReference type="ARBA" id="ARBA00004496"/>
    </source>
</evidence>
<evidence type="ECO:0000256" key="8">
    <source>
        <dbReference type="ARBA" id="ARBA00022630"/>
    </source>
</evidence>
<dbReference type="InterPro" id="IPR016169">
    <property type="entry name" value="FAD-bd_PCMH_sub2"/>
</dbReference>
<dbReference type="PANTHER" id="PTHR21071:SF4">
    <property type="entry name" value="UDP-N-ACETYLENOLPYRUVOYLGLUCOSAMINE REDUCTASE"/>
    <property type="match status" value="1"/>
</dbReference>
<evidence type="ECO:0000256" key="15">
    <source>
        <dbReference type="ARBA" id="ARBA00023316"/>
    </source>
</evidence>
<dbReference type="HAMAP" id="MF_00037">
    <property type="entry name" value="MurB"/>
    <property type="match status" value="1"/>
</dbReference>
<dbReference type="Pfam" id="PF02873">
    <property type="entry name" value="MurB_C"/>
    <property type="match status" value="1"/>
</dbReference>
<dbReference type="SUPFAM" id="SSF56176">
    <property type="entry name" value="FAD-binding/transporter-associated domain-like"/>
    <property type="match status" value="1"/>
</dbReference>
<feature type="active site" evidence="17">
    <location>
        <position position="177"/>
    </location>
</feature>
<dbReference type="EC" id="1.3.1.98" evidence="17"/>
<keyword evidence="13 17" id="KW-0560">Oxidoreductase</keyword>
<dbReference type="GO" id="GO:0008360">
    <property type="term" value="P:regulation of cell shape"/>
    <property type="evidence" value="ECO:0007669"/>
    <property type="project" value="UniProtKB-KW"/>
</dbReference>
<keyword evidence="9 17" id="KW-0274">FAD</keyword>
<evidence type="ECO:0000256" key="5">
    <source>
        <dbReference type="ARBA" id="ARBA00010485"/>
    </source>
</evidence>
<dbReference type="UniPathway" id="UPA00219"/>
<dbReference type="InterPro" id="IPR036318">
    <property type="entry name" value="FAD-bd_PCMH-like_sf"/>
</dbReference>
<dbReference type="GO" id="GO:0009252">
    <property type="term" value="P:peptidoglycan biosynthetic process"/>
    <property type="evidence" value="ECO:0007669"/>
    <property type="project" value="UniProtKB-UniRule"/>
</dbReference>
<dbReference type="InterPro" id="IPR016166">
    <property type="entry name" value="FAD-bd_PCMH"/>
</dbReference>
<keyword evidence="15 17" id="KW-0961">Cell wall biogenesis/degradation</keyword>
<evidence type="ECO:0000313" key="20">
    <source>
        <dbReference type="EMBL" id="RDB80689.1"/>
    </source>
</evidence>
<evidence type="ECO:0000256" key="4">
    <source>
        <dbReference type="ARBA" id="ARBA00004752"/>
    </source>
</evidence>
<dbReference type="Gene3D" id="3.30.43.10">
    <property type="entry name" value="Uridine Diphospho-n-acetylenolpyruvylglucosamine Reductase, domain 2"/>
    <property type="match status" value="1"/>
</dbReference>
<dbReference type="Proteomes" id="UP000253752">
    <property type="component" value="Unassembled WGS sequence"/>
</dbReference>
<accession>A0A369MTB1</accession>
<comment type="cofactor">
    <cofactor evidence="1 17">
        <name>FAD</name>
        <dbReference type="ChEBI" id="CHEBI:57692"/>
    </cofactor>
</comment>
<dbReference type="EMBL" id="PPTX01000004">
    <property type="protein sequence ID" value="RDB80689.1"/>
    <property type="molecule type" value="Genomic_DNA"/>
</dbReference>
<dbReference type="InterPro" id="IPR011601">
    <property type="entry name" value="MurB_C"/>
</dbReference>
<dbReference type="GO" id="GO:0071949">
    <property type="term" value="F:FAD binding"/>
    <property type="evidence" value="ECO:0007669"/>
    <property type="project" value="InterPro"/>
</dbReference>
<evidence type="ECO:0000256" key="10">
    <source>
        <dbReference type="ARBA" id="ARBA00022857"/>
    </source>
</evidence>
<dbReference type="InterPro" id="IPR016167">
    <property type="entry name" value="FAD-bd_PCMH_sub1"/>
</dbReference>
<dbReference type="InterPro" id="IPR006094">
    <property type="entry name" value="Oxid_FAD_bind_N"/>
</dbReference>
<evidence type="ECO:0000256" key="17">
    <source>
        <dbReference type="HAMAP-Rule" id="MF_00037"/>
    </source>
</evidence>
<dbReference type="NCBIfam" id="TIGR00179">
    <property type="entry name" value="murB"/>
    <property type="match status" value="1"/>
</dbReference>
<feature type="domain" description="FAD-binding PCMH-type" evidence="18">
    <location>
        <begin position="32"/>
        <end position="198"/>
    </location>
</feature>
<dbReference type="GO" id="GO:0005829">
    <property type="term" value="C:cytosol"/>
    <property type="evidence" value="ECO:0007669"/>
    <property type="project" value="TreeGrafter"/>
</dbReference>
<keyword evidence="6 17" id="KW-0963">Cytoplasm</keyword>
<evidence type="ECO:0000256" key="13">
    <source>
        <dbReference type="ARBA" id="ARBA00023002"/>
    </source>
</evidence>
<dbReference type="AlphaFoldDB" id="A0A369MTB1"/>
<gene>
    <name evidence="17" type="primary">murB</name>
    <name evidence="20" type="ORF">C1872_03755</name>
    <name evidence="19" type="ORF">C1875_01445</name>
</gene>
<evidence type="ECO:0000256" key="16">
    <source>
        <dbReference type="ARBA" id="ARBA00048914"/>
    </source>
</evidence>
<keyword evidence="10 17" id="KW-0521">NADP</keyword>
<evidence type="ECO:0000256" key="12">
    <source>
        <dbReference type="ARBA" id="ARBA00022984"/>
    </source>
</evidence>
<sequence>MDRVLLKGALAELFDEGAARFDASMAELTTFRIGGPADVLVEPRTADEARVVLAACRRLGVAVRVMGLGSDVLVADEGLRCVVVRIAESLSQVEVDGERMHVEAGASNADVARRACEEGLAGYEFACGIPGTVGGAAVMNAGAYGGEFKDVAESVRCLTPEGELVDVDAERAQWSYRHSMMGEAGFVVLGATLRLAPDDPRAIRERMDDLARRRAEKQPLELPSAGSTFKRPAGFFVGQLVQEAGLRGYRVGGAQVSEKHTGFVVNAGGATAADVRRLIADVQERVRASAGVDLEPEVRMWGFEE</sequence>
<proteinExistence type="inferred from homology"/>
<dbReference type="Gene3D" id="3.90.78.10">
    <property type="entry name" value="UDP-N-acetylenolpyruvoylglucosamine reductase, C-terminal domain"/>
    <property type="match status" value="1"/>
</dbReference>
<evidence type="ECO:0000256" key="1">
    <source>
        <dbReference type="ARBA" id="ARBA00001974"/>
    </source>
</evidence>
<comment type="similarity">
    <text evidence="5 17">Belongs to the MurB family.</text>
</comment>
<dbReference type="GO" id="GO:0008762">
    <property type="term" value="F:UDP-N-acetylmuramate dehydrogenase activity"/>
    <property type="evidence" value="ECO:0007669"/>
    <property type="project" value="UniProtKB-UniRule"/>
</dbReference>
<dbReference type="InterPro" id="IPR003170">
    <property type="entry name" value="MurB"/>
</dbReference>
<dbReference type="GO" id="GO:0071555">
    <property type="term" value="P:cell wall organization"/>
    <property type="evidence" value="ECO:0007669"/>
    <property type="project" value="UniProtKB-KW"/>
</dbReference>
<dbReference type="GO" id="GO:0051301">
    <property type="term" value="P:cell division"/>
    <property type="evidence" value="ECO:0007669"/>
    <property type="project" value="UniProtKB-KW"/>
</dbReference>
<keyword evidence="7 17" id="KW-0132">Cell division</keyword>
<feature type="active site" evidence="17">
    <location>
        <position position="297"/>
    </location>
</feature>
<evidence type="ECO:0000313" key="19">
    <source>
        <dbReference type="EMBL" id="RDB73546.1"/>
    </source>
</evidence>
<reference evidence="21 22" key="1">
    <citation type="journal article" date="2018" name="Elife">
        <title>Discovery and characterization of a prevalent human gut bacterial enzyme sufficient for the inactivation of a family of plant toxins.</title>
        <authorList>
            <person name="Koppel N."/>
            <person name="Bisanz J.E."/>
            <person name="Pandelia M.E."/>
            <person name="Turnbaugh P.J."/>
            <person name="Balskus E.P."/>
        </authorList>
    </citation>
    <scope>NUCLEOTIDE SEQUENCE [LARGE SCALE GENOMIC DNA]</scope>
    <source>
        <strain evidence="20 21">MR1 #12</strain>
        <strain evidence="19 22">W1 BHI 6</strain>
    </source>
</reference>
<dbReference type="InterPro" id="IPR036635">
    <property type="entry name" value="MurB_C_sf"/>
</dbReference>
<keyword evidence="11 17" id="KW-0133">Cell shape</keyword>
<dbReference type="Proteomes" id="UP000253970">
    <property type="component" value="Unassembled WGS sequence"/>
</dbReference>